<accession>A0A1B6ITV7</accession>
<feature type="non-terminal residue" evidence="1">
    <location>
        <position position="1"/>
    </location>
</feature>
<feature type="non-terminal residue" evidence="1">
    <location>
        <position position="130"/>
    </location>
</feature>
<protein>
    <submittedName>
        <fullName evidence="1">Uncharacterized protein</fullName>
    </submittedName>
</protein>
<evidence type="ECO:0000313" key="1">
    <source>
        <dbReference type="EMBL" id="JAS90347.1"/>
    </source>
</evidence>
<name>A0A1B6ITV7_9HEMI</name>
<sequence length="130" mass="14801">ETLHNYALREGINIDDGTKFTIGHMPNSWMAAKKVVDLYCRMNAIGEVKEFKEKAEITVIRRGKTVFTLGEHLDCDGMQITLPMYNLCWLVEALPESATGLILHCENPLEVLEILVSRKNFNIYLVCDID</sequence>
<gene>
    <name evidence="1" type="ORF">g.56225</name>
</gene>
<dbReference type="AlphaFoldDB" id="A0A1B6ITV7"/>
<organism evidence="1">
    <name type="scientific">Homalodisca liturata</name>
    <dbReference type="NCBI Taxonomy" id="320908"/>
    <lineage>
        <taxon>Eukaryota</taxon>
        <taxon>Metazoa</taxon>
        <taxon>Ecdysozoa</taxon>
        <taxon>Arthropoda</taxon>
        <taxon>Hexapoda</taxon>
        <taxon>Insecta</taxon>
        <taxon>Pterygota</taxon>
        <taxon>Neoptera</taxon>
        <taxon>Paraneoptera</taxon>
        <taxon>Hemiptera</taxon>
        <taxon>Auchenorrhyncha</taxon>
        <taxon>Membracoidea</taxon>
        <taxon>Cicadellidae</taxon>
        <taxon>Cicadellinae</taxon>
        <taxon>Proconiini</taxon>
        <taxon>Homalodisca</taxon>
    </lineage>
</organism>
<proteinExistence type="predicted"/>
<dbReference type="EMBL" id="GECU01017359">
    <property type="protein sequence ID" value="JAS90347.1"/>
    <property type="molecule type" value="Transcribed_RNA"/>
</dbReference>
<reference evidence="1" key="1">
    <citation type="submission" date="2015-11" db="EMBL/GenBank/DDBJ databases">
        <title>De novo transcriptome assembly of four potential Pierce s Disease insect vectors from Arizona vineyards.</title>
        <authorList>
            <person name="Tassone E.E."/>
        </authorList>
    </citation>
    <scope>NUCLEOTIDE SEQUENCE</scope>
</reference>